<comment type="caution">
    <text evidence="1">The sequence shown here is derived from an EMBL/GenBank/DDBJ whole genome shotgun (WGS) entry which is preliminary data.</text>
</comment>
<gene>
    <name evidence="1" type="ORF">EV148_101491</name>
</gene>
<accession>A0A4R2IFV8</accession>
<protein>
    <submittedName>
        <fullName evidence="1">Uncharacterized protein</fullName>
    </submittedName>
</protein>
<dbReference type="AlphaFoldDB" id="A0A4R2IFV8"/>
<keyword evidence="2" id="KW-1185">Reference proteome</keyword>
<proteinExistence type="predicted"/>
<evidence type="ECO:0000313" key="2">
    <source>
        <dbReference type="Proteomes" id="UP000294862"/>
    </source>
</evidence>
<reference evidence="1 2" key="1">
    <citation type="journal article" date="2015" name="Stand. Genomic Sci.">
        <title>Genomic Encyclopedia of Bacterial and Archaeal Type Strains, Phase III: the genomes of soil and plant-associated and newly described type strains.</title>
        <authorList>
            <person name="Whitman W.B."/>
            <person name="Woyke T."/>
            <person name="Klenk H.P."/>
            <person name="Zhou Y."/>
            <person name="Lilburn T.G."/>
            <person name="Beck B.J."/>
            <person name="De Vos P."/>
            <person name="Vandamme P."/>
            <person name="Eisen J.A."/>
            <person name="Garrity G."/>
            <person name="Hugenholtz P."/>
            <person name="Kyrpides N.C."/>
        </authorList>
    </citation>
    <scope>NUCLEOTIDE SEQUENCE [LARGE SCALE GENOMIC DNA]</scope>
    <source>
        <strain evidence="1 2">A3</strain>
    </source>
</reference>
<evidence type="ECO:0000313" key="1">
    <source>
        <dbReference type="EMBL" id="TCO43072.1"/>
    </source>
</evidence>
<dbReference type="EMBL" id="SLWQ01000001">
    <property type="protein sequence ID" value="TCO43072.1"/>
    <property type="molecule type" value="Genomic_DNA"/>
</dbReference>
<organism evidence="1 2">
    <name type="scientific">Dokdonella fugitiva</name>
    <dbReference type="NCBI Taxonomy" id="328517"/>
    <lineage>
        <taxon>Bacteria</taxon>
        <taxon>Pseudomonadati</taxon>
        <taxon>Pseudomonadota</taxon>
        <taxon>Gammaproteobacteria</taxon>
        <taxon>Lysobacterales</taxon>
        <taxon>Rhodanobacteraceae</taxon>
        <taxon>Dokdonella</taxon>
    </lineage>
</organism>
<dbReference type="Proteomes" id="UP000294862">
    <property type="component" value="Unassembled WGS sequence"/>
</dbReference>
<name>A0A4R2IFV8_9GAMM</name>
<sequence>MVMPDAIERILFEIARTLDFCRNDPAFPECATHKKDATAQIVARCRGGRIEMDLIEWKGGPLNVVGGDWYEIPSRLLDLARLLEPTRGPVRRFAGRFSPRNVLTLHAKGAGGVLGEWSFELSAEAAAQARRESPGLVALADDVSGIPAGIVEALRDLNGFVRDRLFPLRPRAAIPVRFWRTADPAVLWSAAQYLYGHLLARHDYDASALPPLPDGYTTICTIFHAFDQIDGEGLETAIDNLGPDYRDALVTRLRLVGLDALADAFAQAWATHPAGASADAAAFEAIAGRLQSQIDDEATLQAIHRHVADHAGVFESHG</sequence>